<feature type="domain" description="DUF6046" evidence="1">
    <location>
        <begin position="84"/>
        <end position="200"/>
    </location>
</feature>
<evidence type="ECO:0000313" key="2">
    <source>
        <dbReference type="EMBL" id="AZA90920.1"/>
    </source>
</evidence>
<protein>
    <recommendedName>
        <fullName evidence="1">DUF6046 domain-containing protein</fullName>
    </recommendedName>
</protein>
<dbReference type="AlphaFoldDB" id="A0AAD1DQZ8"/>
<reference evidence="2 3" key="1">
    <citation type="submission" date="2018-11" db="EMBL/GenBank/DDBJ databases">
        <title>Proposal to divide the Flavobacteriaceae and reorganize its genera based on Amino Acid Identity values calculated from whole genome sequences.</title>
        <authorList>
            <person name="Nicholson A.C."/>
            <person name="Gulvik C.A."/>
            <person name="Whitney A.M."/>
            <person name="Humrighouse B.W."/>
            <person name="Bell M."/>
            <person name="Holmes B."/>
            <person name="Steigerwalt A.G."/>
            <person name="Villarma A."/>
            <person name="Sheth M."/>
            <person name="Batra D."/>
            <person name="Pryor J."/>
            <person name="Bernardet J.-F."/>
            <person name="Hugo C."/>
            <person name="Kampfer P."/>
            <person name="Newman J."/>
            <person name="McQuiston J.R."/>
        </authorList>
    </citation>
    <scope>NUCLEOTIDE SEQUENCE [LARGE SCALE GENOMIC DNA]</scope>
    <source>
        <strain evidence="2 3">G0041</strain>
    </source>
</reference>
<gene>
    <name evidence="2" type="ORF">EG343_09875</name>
</gene>
<evidence type="ECO:0000313" key="3">
    <source>
        <dbReference type="Proteomes" id="UP000278288"/>
    </source>
</evidence>
<proteinExistence type="predicted"/>
<sequence length="204" mass="23046">MTNGESIVINLAARYAAAFGIMAISNKINQAVVTQEDNKYNVEVYEDFDPAFEEVTMSFGTDSNRIELSFAKMLEGTDDNNIYAPPLMMNFSREKSLIETQVSGGDAIVIERWGTKPWNIEIRGVLIDVENRNYPSKKIDQLCRLFDHNNVIEVEGVQFIEKNIKNIYLKDVSITPVEGFQDTMQFTLNASSINEVGFTLINPD</sequence>
<evidence type="ECO:0000259" key="1">
    <source>
        <dbReference type="Pfam" id="PF19512"/>
    </source>
</evidence>
<dbReference type="EMBL" id="CP033923">
    <property type="protein sequence ID" value="AZA90920.1"/>
    <property type="molecule type" value="Genomic_DNA"/>
</dbReference>
<keyword evidence="3" id="KW-1185">Reference proteome</keyword>
<accession>A0AAD1DQZ8</accession>
<dbReference type="Proteomes" id="UP000278288">
    <property type="component" value="Chromosome"/>
</dbReference>
<name>A0AAD1DQZ8_CHRNA</name>
<dbReference type="InterPro" id="IPR046109">
    <property type="entry name" value="DUF6046"/>
</dbReference>
<organism evidence="2 3">
    <name type="scientific">Chryseobacterium nakagawai</name>
    <dbReference type="NCBI Taxonomy" id="1241982"/>
    <lineage>
        <taxon>Bacteria</taxon>
        <taxon>Pseudomonadati</taxon>
        <taxon>Bacteroidota</taxon>
        <taxon>Flavobacteriia</taxon>
        <taxon>Flavobacteriales</taxon>
        <taxon>Weeksellaceae</taxon>
        <taxon>Chryseobacterium group</taxon>
        <taxon>Chryseobacterium</taxon>
    </lineage>
</organism>
<dbReference type="RefSeq" id="WP_123857625.1">
    <property type="nucleotide sequence ID" value="NZ_CP033923.1"/>
</dbReference>
<dbReference type="Pfam" id="PF19512">
    <property type="entry name" value="DUF6046"/>
    <property type="match status" value="1"/>
</dbReference>
<dbReference type="KEGG" id="cnk:EG343_09875"/>